<name>F8MTL9_NEUT8</name>
<keyword evidence="2" id="KW-1185">Reference proteome</keyword>
<dbReference type="OrthoDB" id="5239402at2759"/>
<dbReference type="EMBL" id="GL891306">
    <property type="protein sequence ID" value="EGO55351.1"/>
    <property type="molecule type" value="Genomic_DNA"/>
</dbReference>
<gene>
    <name evidence="1" type="ORF">NEUTE1DRAFT_111896</name>
</gene>
<sequence length="282" mass="30399">MTEGPAGTPSPALPRLLQWCMLPLCEYRSHILLRPIAAWPDEDSIVKCQPDLDTLTTAETAHAGVRNKLGIETEVGAVRLDLLANKGTELTGSEGLLYIDIGNHLLVRSEKLVTGQLSVVSSYYRDPTLILRANILTEGERALVLVGVLELSTAVNANDTTGSALDLETLVMASSSACNASKKHVLTYLILLPEEAKAPDGMTYRWMIPLMSSSLAGDEGTRANVIGHRHPEEEFTSSIVAGRDHLVGRVVLKMQNNDAAKIRVLCLVTADGIAYKGMSPCV</sequence>
<dbReference type="GeneID" id="20822597"/>
<dbReference type="HOGENOM" id="CLU_987288_0_0_1"/>
<organism evidence="1 2">
    <name type="scientific">Neurospora tetrasperma (strain FGSC 2508 / ATCC MYA-4615 / P0657)</name>
    <dbReference type="NCBI Taxonomy" id="510951"/>
    <lineage>
        <taxon>Eukaryota</taxon>
        <taxon>Fungi</taxon>
        <taxon>Dikarya</taxon>
        <taxon>Ascomycota</taxon>
        <taxon>Pezizomycotina</taxon>
        <taxon>Sordariomycetes</taxon>
        <taxon>Sordariomycetidae</taxon>
        <taxon>Sordariales</taxon>
        <taxon>Sordariaceae</taxon>
        <taxon>Neurospora</taxon>
    </lineage>
</organism>
<evidence type="ECO:0000313" key="2">
    <source>
        <dbReference type="Proteomes" id="UP000008065"/>
    </source>
</evidence>
<dbReference type="KEGG" id="nte:NEUTE1DRAFT111896"/>
<dbReference type="VEuPathDB" id="FungiDB:NEUTE1DRAFT_111896"/>
<proteinExistence type="predicted"/>
<reference evidence="2" key="1">
    <citation type="journal article" date="2011" name="Genetics">
        <title>Massive changes in genome architecture accompany the transition to self-fertility in the filamentous fungus Neurospora tetrasperma.</title>
        <authorList>
            <person name="Ellison C.E."/>
            <person name="Stajich J.E."/>
            <person name="Jacobson D.J."/>
            <person name="Natvig D.O."/>
            <person name="Lapidus A."/>
            <person name="Foster B."/>
            <person name="Aerts A."/>
            <person name="Riley R."/>
            <person name="Lindquist E.A."/>
            <person name="Grigoriev I.V."/>
            <person name="Taylor J.W."/>
        </authorList>
    </citation>
    <scope>NUCLEOTIDE SEQUENCE [LARGE SCALE GENOMIC DNA]</scope>
    <source>
        <strain evidence="2">FGSC 2508 / P0657</strain>
    </source>
</reference>
<dbReference type="RefSeq" id="XP_009853193.1">
    <property type="nucleotide sequence ID" value="XM_009854891.1"/>
</dbReference>
<dbReference type="AlphaFoldDB" id="F8MTL9"/>
<evidence type="ECO:0000313" key="1">
    <source>
        <dbReference type="EMBL" id="EGO55351.1"/>
    </source>
</evidence>
<protein>
    <submittedName>
        <fullName evidence="1">Uncharacterized protein</fullName>
    </submittedName>
</protein>
<dbReference type="Proteomes" id="UP000008065">
    <property type="component" value="Unassembled WGS sequence"/>
</dbReference>
<accession>F8MTL9</accession>